<accession>T0KVL8</accession>
<protein>
    <submittedName>
        <fullName evidence="1">Uncharacterized protein</fullName>
    </submittedName>
</protein>
<dbReference type="AlphaFoldDB" id="T0KVL8"/>
<dbReference type="PROSITE" id="PS51257">
    <property type="entry name" value="PROKAR_LIPOPROTEIN"/>
    <property type="match status" value="1"/>
</dbReference>
<proteinExistence type="predicted"/>
<evidence type="ECO:0000313" key="2">
    <source>
        <dbReference type="Proteomes" id="UP000015530"/>
    </source>
</evidence>
<sequence length="38" mass="3961">MGRVIDASASIWAFGAVPYGICSCTKLGGYRALHGAYP</sequence>
<organism evidence="1 2">
    <name type="scientific">Colletotrichum gloeosporioides (strain Cg-14)</name>
    <name type="common">Anthracnose fungus</name>
    <name type="synonym">Glomerella cingulata</name>
    <dbReference type="NCBI Taxonomy" id="1237896"/>
    <lineage>
        <taxon>Eukaryota</taxon>
        <taxon>Fungi</taxon>
        <taxon>Dikarya</taxon>
        <taxon>Ascomycota</taxon>
        <taxon>Pezizomycotina</taxon>
        <taxon>Sordariomycetes</taxon>
        <taxon>Hypocreomycetidae</taxon>
        <taxon>Glomerellales</taxon>
        <taxon>Glomerellaceae</taxon>
        <taxon>Colletotrichum</taxon>
        <taxon>Colletotrichum gloeosporioides species complex</taxon>
    </lineage>
</organism>
<reference evidence="2" key="1">
    <citation type="journal article" date="2013" name="Mol. Plant Microbe Interact.">
        <title>Global aspects of pacC regulation of pathogenicity genes in Colletotrichum gloeosporioides as revealed by transcriptome analysis.</title>
        <authorList>
            <person name="Alkan N."/>
            <person name="Meng X."/>
            <person name="Friedlander G."/>
            <person name="Reuveni E."/>
            <person name="Sukno S."/>
            <person name="Sherman A."/>
            <person name="Thon M."/>
            <person name="Fluhr R."/>
            <person name="Prusky D."/>
        </authorList>
    </citation>
    <scope>NUCLEOTIDE SEQUENCE [LARGE SCALE GENOMIC DNA]</scope>
    <source>
        <strain evidence="2">Cg-14</strain>
    </source>
</reference>
<evidence type="ECO:0000313" key="1">
    <source>
        <dbReference type="EMBL" id="EQB59567.1"/>
    </source>
</evidence>
<dbReference type="Proteomes" id="UP000015530">
    <property type="component" value="Unassembled WGS sequence"/>
</dbReference>
<name>T0KVL8_COLGC</name>
<comment type="caution">
    <text evidence="1">The sequence shown here is derived from an EMBL/GenBank/DDBJ whole genome shotgun (WGS) entry which is preliminary data.</text>
</comment>
<dbReference type="EMBL" id="AMYD01000001">
    <property type="protein sequence ID" value="EQB59567.1"/>
    <property type="molecule type" value="Genomic_DNA"/>
</dbReference>
<dbReference type="HOGENOM" id="CLU_3335514_0_0_1"/>
<gene>
    <name evidence="1" type="ORF">CGLO_00001</name>
</gene>